<comment type="caution">
    <text evidence="2">The sequence shown here is derived from an EMBL/GenBank/DDBJ whole genome shotgun (WGS) entry which is preliminary data.</text>
</comment>
<protein>
    <recommendedName>
        <fullName evidence="1">DUF6036 domain-containing protein</fullName>
    </recommendedName>
</protein>
<dbReference type="InterPro" id="IPR043519">
    <property type="entry name" value="NT_sf"/>
</dbReference>
<dbReference type="SUPFAM" id="SSF81301">
    <property type="entry name" value="Nucleotidyltransferase"/>
    <property type="match status" value="1"/>
</dbReference>
<dbReference type="EMBL" id="CAJNAQ010000005">
    <property type="protein sequence ID" value="CAE6494173.1"/>
    <property type="molecule type" value="Genomic_DNA"/>
</dbReference>
<proteinExistence type="predicted"/>
<organism evidence="2 3">
    <name type="scientific">Candidatus Nitrosotenuis uzonensis</name>
    <dbReference type="NCBI Taxonomy" id="1407055"/>
    <lineage>
        <taxon>Archaea</taxon>
        <taxon>Nitrososphaerota</taxon>
        <taxon>Candidatus Nitrosotenuis</taxon>
    </lineage>
</organism>
<evidence type="ECO:0000313" key="3">
    <source>
        <dbReference type="Proteomes" id="UP000655759"/>
    </source>
</evidence>
<evidence type="ECO:0000313" key="2">
    <source>
        <dbReference type="EMBL" id="CAE6494173.1"/>
    </source>
</evidence>
<dbReference type="Pfam" id="PF19502">
    <property type="entry name" value="DUF6036"/>
    <property type="match status" value="1"/>
</dbReference>
<dbReference type="Proteomes" id="UP000655759">
    <property type="component" value="Unassembled WGS sequence"/>
</dbReference>
<accession>A0A812F3E3</accession>
<reference evidence="2" key="1">
    <citation type="submission" date="2021-02" db="EMBL/GenBank/DDBJ databases">
        <authorList>
            <person name="Han P."/>
        </authorList>
    </citation>
    <scope>NUCLEOTIDE SEQUENCE</scope>
    <source>
        <strain evidence="2">Candidatus Nitrosotenuis uzonensis 5A</strain>
    </source>
</reference>
<dbReference type="AlphaFoldDB" id="A0A812F3E3"/>
<evidence type="ECO:0000259" key="1">
    <source>
        <dbReference type="Pfam" id="PF19502"/>
    </source>
</evidence>
<dbReference type="Gene3D" id="3.30.460.40">
    <property type="match status" value="1"/>
</dbReference>
<name>A0A812F3E3_9ARCH</name>
<sequence>MKPLVREAIDINKELDGVIFIGAIAVYFHTKTMRESQDIDFAMVKPISDKELEEKDYKTRQEGRKQVTRTPRGVKIDIFSHDVSGIPINVIKDTSVEIQEGKAKIRVIGLEALLVAKHRAQRDQDVEDIKELVRRKHKSINYEILRQISQNDTEYEQIMTAINFWKNS</sequence>
<dbReference type="RefSeq" id="WP_205099149.1">
    <property type="nucleotide sequence ID" value="NZ_CAJNAQ010000005.1"/>
</dbReference>
<feature type="domain" description="DUF6036" evidence="1">
    <location>
        <begin position="10"/>
        <end position="154"/>
    </location>
</feature>
<gene>
    <name evidence="2" type="ORF">NUZ5A_50253</name>
</gene>
<dbReference type="InterPro" id="IPR045792">
    <property type="entry name" value="DUF6036"/>
</dbReference>